<dbReference type="AlphaFoldDB" id="A0A5N0TJ08"/>
<dbReference type="CDD" id="cd16328">
    <property type="entry name" value="RseA_N"/>
    <property type="match status" value="1"/>
</dbReference>
<dbReference type="PANTHER" id="PTHR38104">
    <property type="match status" value="1"/>
</dbReference>
<comment type="caution">
    <text evidence="3">The sequence shown here is derived from an EMBL/GenBank/DDBJ whole genome shotgun (WGS) entry which is preliminary data.</text>
</comment>
<evidence type="ECO:0000313" key="3">
    <source>
        <dbReference type="EMBL" id="KAA9133279.1"/>
    </source>
</evidence>
<dbReference type="Gene3D" id="1.10.10.880">
    <property type="entry name" value="Anti sigma-E protein RseA, N-terminal domain"/>
    <property type="match status" value="1"/>
</dbReference>
<dbReference type="Pfam" id="PF03872">
    <property type="entry name" value="RseA_N"/>
    <property type="match status" value="1"/>
</dbReference>
<feature type="compositionally biased region" description="Acidic residues" evidence="1">
    <location>
        <begin position="190"/>
        <end position="201"/>
    </location>
</feature>
<dbReference type="SUPFAM" id="SSF89069">
    <property type="entry name" value="N-terminal, cytoplasmic domain of anti-sigmaE factor RseA"/>
    <property type="match status" value="1"/>
</dbReference>
<proteinExistence type="predicted"/>
<dbReference type="PANTHER" id="PTHR38104:SF1">
    <property type="entry name" value="ANTI-SIGMA-E FACTOR RSEA"/>
    <property type="match status" value="1"/>
</dbReference>
<keyword evidence="4" id="KW-1185">Reference proteome</keyword>
<dbReference type="RefSeq" id="WP_150862837.1">
    <property type="nucleotide sequence ID" value="NZ_VYXP01000002.1"/>
</dbReference>
<evidence type="ECO:0000259" key="2">
    <source>
        <dbReference type="Pfam" id="PF03872"/>
    </source>
</evidence>
<feature type="region of interest" description="Disordered" evidence="1">
    <location>
        <begin position="188"/>
        <end position="216"/>
    </location>
</feature>
<accession>A0A5N0TJ08</accession>
<evidence type="ECO:0000313" key="4">
    <source>
        <dbReference type="Proteomes" id="UP000325372"/>
    </source>
</evidence>
<feature type="domain" description="Anti sigma-E protein RseA N-terminal" evidence="2">
    <location>
        <begin position="7"/>
        <end position="81"/>
    </location>
</feature>
<dbReference type="InterPro" id="IPR052383">
    <property type="entry name" value="Anti-sigma-E_RseA-like"/>
</dbReference>
<dbReference type="InterPro" id="IPR036147">
    <property type="entry name" value="Anti-sigma_E_RseA_N_sf"/>
</dbReference>
<dbReference type="GO" id="GO:0016989">
    <property type="term" value="F:sigma factor antagonist activity"/>
    <property type="evidence" value="ECO:0007669"/>
    <property type="project" value="InterPro"/>
</dbReference>
<name>A0A5N0TJ08_9GAMM</name>
<organism evidence="3 4">
    <name type="scientific">Marinihelvus fidelis</name>
    <dbReference type="NCBI Taxonomy" id="2613842"/>
    <lineage>
        <taxon>Bacteria</taxon>
        <taxon>Pseudomonadati</taxon>
        <taxon>Pseudomonadota</taxon>
        <taxon>Gammaproteobacteria</taxon>
        <taxon>Chromatiales</taxon>
        <taxon>Wenzhouxiangellaceae</taxon>
        <taxon>Marinihelvus</taxon>
    </lineage>
</organism>
<sequence length="216" mass="22931">MNKDTLEHLSSLMDGEMSQDTAKFVARRMGSDPEMSTTWERYHLIRDCMRRQGGELALCRLTVDLDRVDAEMAAEAAAEQAPARRVPTWLKPASGFAIAASVAVMAVLLTVNGVTPGTTPATEPAQPFASPNPLGVMPESQPASFNGQAEARQRLNGYLLRHNRAAGTVGRQGFVSYVPMVTASTAQADQAEDGAAGEDAADTPVTGAVDSQTPQN</sequence>
<protein>
    <submittedName>
        <fullName evidence="3">Sigma-E factor negative regulatory protein</fullName>
    </submittedName>
</protein>
<dbReference type="InterPro" id="IPR005572">
    <property type="entry name" value="Anti-sigma_E_RseA_N"/>
</dbReference>
<dbReference type="EMBL" id="VYXP01000002">
    <property type="protein sequence ID" value="KAA9133279.1"/>
    <property type="molecule type" value="Genomic_DNA"/>
</dbReference>
<evidence type="ECO:0000256" key="1">
    <source>
        <dbReference type="SAM" id="MobiDB-lite"/>
    </source>
</evidence>
<dbReference type="Proteomes" id="UP000325372">
    <property type="component" value="Unassembled WGS sequence"/>
</dbReference>
<reference evidence="3 4" key="1">
    <citation type="submission" date="2019-09" db="EMBL/GenBank/DDBJ databases">
        <title>Wenzhouxiangella sp. Genome sequencing and assembly.</title>
        <authorList>
            <person name="Zhang R."/>
        </authorList>
    </citation>
    <scope>NUCLEOTIDE SEQUENCE [LARGE SCALE GENOMIC DNA]</scope>
    <source>
        <strain evidence="3 4">W260</strain>
    </source>
</reference>
<gene>
    <name evidence="3" type="ORF">F3N42_02695</name>
</gene>